<accession>A0A9X1RB43</accession>
<dbReference type="EMBL" id="JAKLTY010000010">
    <property type="protein sequence ID" value="MCG2628295.1"/>
    <property type="molecule type" value="Genomic_DNA"/>
</dbReference>
<feature type="transmembrane region" description="Helical" evidence="2">
    <location>
        <begin position="228"/>
        <end position="251"/>
    </location>
</feature>
<dbReference type="RefSeq" id="WP_237890435.1">
    <property type="nucleotide sequence ID" value="NZ_JAKLTY010000010.1"/>
</dbReference>
<name>A0A9X1RB43_9BRAD</name>
<organism evidence="3 4">
    <name type="scientific">Bradyrhizobium zhengyangense</name>
    <dbReference type="NCBI Taxonomy" id="2911009"/>
    <lineage>
        <taxon>Bacteria</taxon>
        <taxon>Pseudomonadati</taxon>
        <taxon>Pseudomonadota</taxon>
        <taxon>Alphaproteobacteria</taxon>
        <taxon>Hyphomicrobiales</taxon>
        <taxon>Nitrobacteraceae</taxon>
        <taxon>Bradyrhizobium</taxon>
    </lineage>
</organism>
<evidence type="ECO:0000256" key="2">
    <source>
        <dbReference type="SAM" id="Phobius"/>
    </source>
</evidence>
<keyword evidence="2" id="KW-0472">Membrane</keyword>
<protein>
    <submittedName>
        <fullName evidence="3">Uncharacterized protein</fullName>
    </submittedName>
</protein>
<evidence type="ECO:0000313" key="4">
    <source>
        <dbReference type="Proteomes" id="UP001139054"/>
    </source>
</evidence>
<keyword evidence="2" id="KW-1133">Transmembrane helix</keyword>
<dbReference type="AlphaFoldDB" id="A0A9X1RB43"/>
<sequence>MSDESNQSQSDVPIEERQPTLAEKLVQAEKTVGLWSRVALDPALSPEAAHVARNMARSSAAALKLAQKAQQHSESTPNPNPASQVSTIGSDLKTGPNTSIKACSWDGLPAFWTPFEAWALIKGRWEEVNAADVGRNSSLMTSAEFGRTFGSLPPLPNAAFGRASRNSAGPRAMSFSSASPAELAAPGSIDQSMETSRTFSGPSSYLLAAFILAGFAVSAVMALTGDLLPAACLLAATLLSPTASGGAKVVLRTKFTTHTPFSLLFALILGFVSFWLSGFFSLSLSGLSVSGSQWVIIGLTLGFLFAS</sequence>
<evidence type="ECO:0000256" key="1">
    <source>
        <dbReference type="SAM" id="MobiDB-lite"/>
    </source>
</evidence>
<feature type="region of interest" description="Disordered" evidence="1">
    <location>
        <begin position="1"/>
        <end position="22"/>
    </location>
</feature>
<proteinExistence type="predicted"/>
<feature type="transmembrane region" description="Helical" evidence="2">
    <location>
        <begin position="205"/>
        <end position="222"/>
    </location>
</feature>
<feature type="transmembrane region" description="Helical" evidence="2">
    <location>
        <begin position="288"/>
        <end position="306"/>
    </location>
</feature>
<evidence type="ECO:0000313" key="3">
    <source>
        <dbReference type="EMBL" id="MCG2628295.1"/>
    </source>
</evidence>
<gene>
    <name evidence="3" type="ORF">L6654_16815</name>
</gene>
<dbReference type="Proteomes" id="UP001139054">
    <property type="component" value="Unassembled WGS sequence"/>
</dbReference>
<keyword evidence="2" id="KW-0812">Transmembrane</keyword>
<feature type="region of interest" description="Disordered" evidence="1">
    <location>
        <begin position="62"/>
        <end position="93"/>
    </location>
</feature>
<feature type="compositionally biased region" description="Polar residues" evidence="1">
    <location>
        <begin position="72"/>
        <end position="93"/>
    </location>
</feature>
<comment type="caution">
    <text evidence="3">The sequence shown here is derived from an EMBL/GenBank/DDBJ whole genome shotgun (WGS) entry which is preliminary data.</text>
</comment>
<feature type="transmembrane region" description="Helical" evidence="2">
    <location>
        <begin position="263"/>
        <end position="282"/>
    </location>
</feature>
<reference evidence="3" key="1">
    <citation type="submission" date="2022-01" db="EMBL/GenBank/DDBJ databases">
        <title>Genome sequnece data of strain Bradyrhizobium sp. nov.</title>
        <authorList>
            <person name="Zhang J."/>
        </authorList>
    </citation>
    <scope>NUCLEOTIDE SEQUENCE</scope>
    <source>
        <strain evidence="3">WYCCWR 13023</strain>
    </source>
</reference>
<feature type="compositionally biased region" description="Polar residues" evidence="1">
    <location>
        <begin position="1"/>
        <end position="11"/>
    </location>
</feature>